<dbReference type="Pfam" id="PF01757">
    <property type="entry name" value="Acyl_transf_3"/>
    <property type="match status" value="1"/>
</dbReference>
<evidence type="ECO:0000259" key="4">
    <source>
        <dbReference type="Pfam" id="PF01757"/>
    </source>
</evidence>
<dbReference type="AlphaFoldDB" id="A0A167E207"/>
<evidence type="ECO:0000313" key="5">
    <source>
        <dbReference type="EMBL" id="OAB75038.1"/>
    </source>
</evidence>
<comment type="caution">
    <text evidence="5">The sequence shown here is derived from an EMBL/GenBank/DDBJ whole genome shotgun (WGS) entry which is preliminary data.</text>
</comment>
<evidence type="ECO:0000256" key="2">
    <source>
        <dbReference type="ARBA" id="ARBA00007400"/>
    </source>
</evidence>
<dbReference type="RefSeq" id="WP_068657442.1">
    <property type="nucleotide sequence ID" value="NZ_CP017770.1"/>
</dbReference>
<dbReference type="GO" id="GO:0016747">
    <property type="term" value="F:acyltransferase activity, transferring groups other than amino-acyl groups"/>
    <property type="evidence" value="ECO:0007669"/>
    <property type="project" value="InterPro"/>
</dbReference>
<name>A0A167E207_9BACL</name>
<keyword evidence="3" id="KW-1133">Transmembrane helix</keyword>
<dbReference type="EMBL" id="LSFN01000013">
    <property type="protein sequence ID" value="OAB75038.1"/>
    <property type="molecule type" value="Genomic_DNA"/>
</dbReference>
<dbReference type="STRING" id="1763538.LPB68_14580"/>
<feature type="transmembrane region" description="Helical" evidence="3">
    <location>
        <begin position="123"/>
        <end position="145"/>
    </location>
</feature>
<keyword evidence="3" id="KW-0812">Transmembrane</keyword>
<dbReference type="InterPro" id="IPR002656">
    <property type="entry name" value="Acyl_transf_3_dom"/>
</dbReference>
<feature type="transmembrane region" description="Helical" evidence="3">
    <location>
        <begin position="206"/>
        <end position="226"/>
    </location>
</feature>
<dbReference type="OrthoDB" id="9806223at2"/>
<evidence type="ECO:0000313" key="6">
    <source>
        <dbReference type="Proteomes" id="UP000077134"/>
    </source>
</evidence>
<gene>
    <name evidence="5" type="ORF">PNBC_09355</name>
</gene>
<protein>
    <recommendedName>
        <fullName evidence="4">Acyltransferase 3 domain-containing protein</fullName>
    </recommendedName>
</protein>
<accession>A0A167E207</accession>
<feature type="transmembrane region" description="Helical" evidence="3">
    <location>
        <begin position="252"/>
        <end position="269"/>
    </location>
</feature>
<feature type="transmembrane region" description="Helical" evidence="3">
    <location>
        <begin position="327"/>
        <end position="344"/>
    </location>
</feature>
<comment type="subcellular location">
    <subcellularLocation>
        <location evidence="1">Membrane</location>
    </subcellularLocation>
</comment>
<sequence length="357" mass="41665">MGKYNWLYQIRGMAIIAVVVCHQQGLLHSSEWIQLLTLYSVTIFIFCAGVTQAFSLKKLNSSFITNERYSFSEYIINRLKPIILSYIVVTIAYLSQRNMWTGLEWDMLFNALLTFSASPPLYFLRYFIVLICVAPILFAFVNIILKKNSSGVVTNLKIIILLILTFLIGYYSIGKLDSLGQSYLFVYTAGIIFGSLPFPKVKNVQLPFIITTLMFGLWSTKEFYWARVAGNFNYAEGIDSLVPKLQMNPPNLSIIIYSAGCFFLFYWCFKKVEIHQDRIPVFVLYPFKALTLMGKYSLDIFLWHLFVQTFLTSFEINLLPNIWVKRIVYYSAMFFIPVIFRILYEKLKNYIYDNYKK</sequence>
<feature type="transmembrane region" description="Helical" evidence="3">
    <location>
        <begin position="281"/>
        <end position="307"/>
    </location>
</feature>
<feature type="transmembrane region" description="Helical" evidence="3">
    <location>
        <begin position="179"/>
        <end position="199"/>
    </location>
</feature>
<organism evidence="5 6">
    <name type="scientific">Paenibacillus crassostreae</name>
    <dbReference type="NCBI Taxonomy" id="1763538"/>
    <lineage>
        <taxon>Bacteria</taxon>
        <taxon>Bacillati</taxon>
        <taxon>Bacillota</taxon>
        <taxon>Bacilli</taxon>
        <taxon>Bacillales</taxon>
        <taxon>Paenibacillaceae</taxon>
        <taxon>Paenibacillus</taxon>
    </lineage>
</organism>
<feature type="domain" description="Acyltransferase 3" evidence="4">
    <location>
        <begin position="5"/>
        <end position="340"/>
    </location>
</feature>
<keyword evidence="6" id="KW-1185">Reference proteome</keyword>
<feature type="transmembrane region" description="Helical" evidence="3">
    <location>
        <begin position="152"/>
        <end position="173"/>
    </location>
</feature>
<comment type="similarity">
    <text evidence="2">Belongs to the acyltransferase 3 family.</text>
</comment>
<dbReference type="Proteomes" id="UP000077134">
    <property type="component" value="Unassembled WGS sequence"/>
</dbReference>
<feature type="transmembrane region" description="Helical" evidence="3">
    <location>
        <begin position="32"/>
        <end position="54"/>
    </location>
</feature>
<feature type="transmembrane region" description="Helical" evidence="3">
    <location>
        <begin position="75"/>
        <end position="95"/>
    </location>
</feature>
<reference evidence="5 6" key="1">
    <citation type="submission" date="2016-02" db="EMBL/GenBank/DDBJ databases">
        <title>Paenibacillus sp. LPB0068, isolated from Crassostrea gigas.</title>
        <authorList>
            <person name="Shin S.-K."/>
            <person name="Yi H."/>
        </authorList>
    </citation>
    <scope>NUCLEOTIDE SEQUENCE [LARGE SCALE GENOMIC DNA]</scope>
    <source>
        <strain evidence="5 6">LPB0068</strain>
    </source>
</reference>
<evidence type="ECO:0000256" key="3">
    <source>
        <dbReference type="SAM" id="Phobius"/>
    </source>
</evidence>
<keyword evidence="3" id="KW-0472">Membrane</keyword>
<dbReference type="KEGG" id="pcx:LPB68_14580"/>
<evidence type="ECO:0000256" key="1">
    <source>
        <dbReference type="ARBA" id="ARBA00004370"/>
    </source>
</evidence>
<feature type="transmembrane region" description="Helical" evidence="3">
    <location>
        <begin position="7"/>
        <end position="26"/>
    </location>
</feature>
<proteinExistence type="inferred from homology"/>